<proteinExistence type="predicted"/>
<dbReference type="EnsemblMetazoa" id="AATE001367-RA">
    <property type="protein sequence ID" value="AATE001367-PA.1"/>
    <property type="gene ID" value="AATE001367"/>
</dbReference>
<evidence type="ECO:0000313" key="1">
    <source>
        <dbReference type="EnsemblMetazoa" id="AATE001367-PA.1"/>
    </source>
</evidence>
<name>A0A182ILE7_ANOAO</name>
<protein>
    <submittedName>
        <fullName evidence="1">Uncharacterized protein</fullName>
    </submittedName>
</protein>
<dbReference type="AlphaFoldDB" id="A0A182ILE7"/>
<organism evidence="1">
    <name type="scientific">Anopheles atroparvus</name>
    <name type="common">European mosquito</name>
    <dbReference type="NCBI Taxonomy" id="41427"/>
    <lineage>
        <taxon>Eukaryota</taxon>
        <taxon>Metazoa</taxon>
        <taxon>Ecdysozoa</taxon>
        <taxon>Arthropoda</taxon>
        <taxon>Hexapoda</taxon>
        <taxon>Insecta</taxon>
        <taxon>Pterygota</taxon>
        <taxon>Neoptera</taxon>
        <taxon>Endopterygota</taxon>
        <taxon>Diptera</taxon>
        <taxon>Nematocera</taxon>
        <taxon>Culicoidea</taxon>
        <taxon>Culicidae</taxon>
        <taxon>Anophelinae</taxon>
        <taxon>Anopheles</taxon>
    </lineage>
</organism>
<dbReference type="VEuPathDB" id="VectorBase:AATE001367"/>
<reference evidence="1" key="1">
    <citation type="submission" date="2022-08" db="UniProtKB">
        <authorList>
            <consortium name="EnsemblMetazoa"/>
        </authorList>
    </citation>
    <scope>IDENTIFICATION</scope>
    <source>
        <strain evidence="1">EBRO</strain>
    </source>
</reference>
<accession>A0A182ILE7</accession>
<sequence length="245" mass="26843">MEREKTAPPRTDCRCRLQAPRIIPEAVRFRRPAPKLKVMKMVTWGALLMALVSSMAAPSGGVALGTLSTVEQLKPTVGSDGLTVSQDADAPTNEATISLEPQPILDHQAAGWVKLATLLQQCFVLLGRCRVNPEQFGQPFAQPKFRLVGQLGWHCGEVVQPFRTLHGVQVQTVSAMSRGPTSSSLRRAGWSWLAMSQYGIRASVESSPSNPARLTGTLFCRVMTVDTAHLRTEISKPILFVKKER</sequence>